<dbReference type="Proteomes" id="UP000003423">
    <property type="component" value="Unassembled WGS sequence"/>
</dbReference>
<organism evidence="1 2">
    <name type="scientific">Candidatus Nitrosopumilus salarius BD31</name>
    <dbReference type="NCBI Taxonomy" id="859350"/>
    <lineage>
        <taxon>Archaea</taxon>
        <taxon>Nitrososphaerota</taxon>
        <taxon>Nitrososphaeria</taxon>
        <taxon>Nitrosopumilales</taxon>
        <taxon>Nitrosopumilaceae</taxon>
        <taxon>Nitrosopumilus</taxon>
    </lineage>
</organism>
<keyword evidence="2" id="KW-1185">Reference proteome</keyword>
<accession>I3D4N4</accession>
<evidence type="ECO:0000313" key="2">
    <source>
        <dbReference type="Proteomes" id="UP000003423"/>
    </source>
</evidence>
<dbReference type="AlphaFoldDB" id="I3D4N4"/>
<evidence type="ECO:0000313" key="1">
    <source>
        <dbReference type="EMBL" id="EIJ66677.1"/>
    </source>
</evidence>
<sequence>MIFEINKICETRGIWDIFELKMRLWRFSHFGDKIDTVKNKKR</sequence>
<dbReference type="EMBL" id="AEXL02000030">
    <property type="protein sequence ID" value="EIJ66677.1"/>
    <property type="molecule type" value="Genomic_DNA"/>
</dbReference>
<reference evidence="1 2" key="1">
    <citation type="journal article" date="2012" name="J. Bacteriol.">
        <title>Genome sequence of "Candidatus Nitrosopumilus salaria" BD31, an ammonia-oxidizing archaeon from the San Francisco Bay estuary.</title>
        <authorList>
            <person name="Mosier A.C."/>
            <person name="Allen E.E."/>
            <person name="Kim M."/>
            <person name="Ferriera S."/>
            <person name="Francis C.A."/>
        </authorList>
    </citation>
    <scope>NUCLEOTIDE SEQUENCE [LARGE SCALE GENOMIC DNA]</scope>
    <source>
        <strain evidence="1 2">BD31</strain>
    </source>
</reference>
<name>I3D4N4_9ARCH</name>
<gene>
    <name evidence="1" type="ORF">BD31_I1120</name>
</gene>
<proteinExistence type="predicted"/>
<protein>
    <submittedName>
        <fullName evidence="1">Uncharacterized protein</fullName>
    </submittedName>
</protein>
<dbReference type="PATRIC" id="fig|859350.6.peg.342"/>
<comment type="caution">
    <text evidence="1">The sequence shown here is derived from an EMBL/GenBank/DDBJ whole genome shotgun (WGS) entry which is preliminary data.</text>
</comment>